<dbReference type="OrthoDB" id="27109at2759"/>
<dbReference type="Gene3D" id="2.30.29.90">
    <property type="match status" value="1"/>
</dbReference>
<evidence type="ECO:0000256" key="3">
    <source>
        <dbReference type="ARBA" id="ARBA00022483"/>
    </source>
</evidence>
<dbReference type="GO" id="GO:0000145">
    <property type="term" value="C:exocyst"/>
    <property type="evidence" value="ECO:0007669"/>
    <property type="project" value="InterPro"/>
</dbReference>
<evidence type="ECO:0000313" key="8">
    <source>
        <dbReference type="Proteomes" id="UP000076722"/>
    </source>
</evidence>
<feature type="compositionally biased region" description="Low complexity" evidence="5">
    <location>
        <begin position="274"/>
        <end position="290"/>
    </location>
</feature>
<feature type="compositionally biased region" description="Low complexity" evidence="5">
    <location>
        <begin position="144"/>
        <end position="153"/>
    </location>
</feature>
<keyword evidence="4" id="KW-0175">Coiled coil</keyword>
<dbReference type="CDD" id="cd13315">
    <property type="entry name" value="PH_Sec3"/>
    <property type="match status" value="1"/>
</dbReference>
<evidence type="ECO:0000256" key="5">
    <source>
        <dbReference type="SAM" id="MobiDB-lite"/>
    </source>
</evidence>
<evidence type="ECO:0000259" key="6">
    <source>
        <dbReference type="SMART" id="SM01313"/>
    </source>
</evidence>
<keyword evidence="8" id="KW-1185">Reference proteome</keyword>
<proteinExistence type="inferred from homology"/>
<evidence type="ECO:0000313" key="7">
    <source>
        <dbReference type="EMBL" id="KZS95779.1"/>
    </source>
</evidence>
<dbReference type="PANTHER" id="PTHR16092:SF14">
    <property type="entry name" value="EXOCYST COMPLEX COMPONENT 1 ISOFORM X1"/>
    <property type="match status" value="1"/>
</dbReference>
<organism evidence="7 8">
    <name type="scientific">Sistotremastrum niveocremeum HHB9708</name>
    <dbReference type="NCBI Taxonomy" id="1314777"/>
    <lineage>
        <taxon>Eukaryota</taxon>
        <taxon>Fungi</taxon>
        <taxon>Dikarya</taxon>
        <taxon>Basidiomycota</taxon>
        <taxon>Agaricomycotina</taxon>
        <taxon>Agaricomycetes</taxon>
        <taxon>Sistotremastrales</taxon>
        <taxon>Sistotremastraceae</taxon>
        <taxon>Sertulicium</taxon>
        <taxon>Sertulicium niveocremeum</taxon>
    </lineage>
</organism>
<dbReference type="Pfam" id="PF09763">
    <property type="entry name" value="Sec3_CC"/>
    <property type="match status" value="1"/>
</dbReference>
<dbReference type="AlphaFoldDB" id="A0A164XAD8"/>
<evidence type="ECO:0000256" key="1">
    <source>
        <dbReference type="ARBA" id="ARBA00006518"/>
    </source>
</evidence>
<reference evidence="7 8" key="1">
    <citation type="journal article" date="2016" name="Mol. Biol. Evol.">
        <title>Comparative Genomics of Early-Diverging Mushroom-Forming Fungi Provides Insights into the Origins of Lignocellulose Decay Capabilities.</title>
        <authorList>
            <person name="Nagy L.G."/>
            <person name="Riley R."/>
            <person name="Tritt A."/>
            <person name="Adam C."/>
            <person name="Daum C."/>
            <person name="Floudas D."/>
            <person name="Sun H."/>
            <person name="Yadav J.S."/>
            <person name="Pangilinan J."/>
            <person name="Larsson K.H."/>
            <person name="Matsuura K."/>
            <person name="Barry K."/>
            <person name="Labutti K."/>
            <person name="Kuo R."/>
            <person name="Ohm R.A."/>
            <person name="Bhattacharya S.S."/>
            <person name="Shirouzu T."/>
            <person name="Yoshinaga Y."/>
            <person name="Martin F.M."/>
            <person name="Grigoriev I.V."/>
            <person name="Hibbett D.S."/>
        </authorList>
    </citation>
    <scope>NUCLEOTIDE SEQUENCE [LARGE SCALE GENOMIC DNA]</scope>
    <source>
        <strain evidence="7 8">HHB9708</strain>
    </source>
</reference>
<dbReference type="Pfam" id="PF20654">
    <property type="entry name" value="Sec3_C-term"/>
    <property type="match status" value="1"/>
</dbReference>
<dbReference type="Proteomes" id="UP000076722">
    <property type="component" value="Unassembled WGS sequence"/>
</dbReference>
<dbReference type="GO" id="GO:0005546">
    <property type="term" value="F:phosphatidylinositol-4,5-bisphosphate binding"/>
    <property type="evidence" value="ECO:0007669"/>
    <property type="project" value="TreeGrafter"/>
</dbReference>
<feature type="compositionally biased region" description="Low complexity" evidence="5">
    <location>
        <begin position="174"/>
        <end position="193"/>
    </location>
</feature>
<dbReference type="GO" id="GO:0006887">
    <property type="term" value="P:exocytosis"/>
    <property type="evidence" value="ECO:0007669"/>
    <property type="project" value="UniProtKB-KW"/>
</dbReference>
<dbReference type="GO" id="GO:0005886">
    <property type="term" value="C:plasma membrane"/>
    <property type="evidence" value="ECO:0007669"/>
    <property type="project" value="TreeGrafter"/>
</dbReference>
<dbReference type="InterPro" id="IPR019160">
    <property type="entry name" value="Sec3_CC"/>
</dbReference>
<dbReference type="EMBL" id="KV419400">
    <property type="protein sequence ID" value="KZS95779.1"/>
    <property type="molecule type" value="Genomic_DNA"/>
</dbReference>
<gene>
    <name evidence="7" type="ORF">SISNIDRAFT_451394</name>
</gene>
<feature type="compositionally biased region" description="Low complexity" evidence="5">
    <location>
        <begin position="235"/>
        <end position="249"/>
    </location>
</feature>
<dbReference type="PANTHER" id="PTHR16092">
    <property type="entry name" value="SEC3/SYNTAXIN-RELATED"/>
    <property type="match status" value="1"/>
</dbReference>
<dbReference type="SMART" id="SM01313">
    <property type="entry name" value="Sec3-PIP2_bind"/>
    <property type="match status" value="1"/>
</dbReference>
<accession>A0A164XAD8</accession>
<feature type="domain" description="Exocyst complex component Sec3 PIP2-binding N-terminal" evidence="6">
    <location>
        <begin position="42"/>
        <end position="126"/>
    </location>
</feature>
<dbReference type="InterPro" id="IPR048628">
    <property type="entry name" value="Sec3_C"/>
</dbReference>
<evidence type="ECO:0000256" key="4">
    <source>
        <dbReference type="ARBA" id="ARBA00023054"/>
    </source>
</evidence>
<feature type="compositionally biased region" description="Pro residues" evidence="5">
    <location>
        <begin position="194"/>
        <end position="210"/>
    </location>
</feature>
<name>A0A164XAD8_9AGAM</name>
<feature type="compositionally biased region" description="Pro residues" evidence="5">
    <location>
        <begin position="366"/>
        <end position="376"/>
    </location>
</feature>
<feature type="compositionally biased region" description="Polar residues" evidence="5">
    <location>
        <begin position="263"/>
        <end position="273"/>
    </location>
</feature>
<dbReference type="GO" id="GO:0006893">
    <property type="term" value="P:Golgi to plasma membrane transport"/>
    <property type="evidence" value="ECO:0007669"/>
    <property type="project" value="TreeGrafter"/>
</dbReference>
<keyword evidence="3" id="KW-0268">Exocytosis</keyword>
<evidence type="ECO:0000256" key="2">
    <source>
        <dbReference type="ARBA" id="ARBA00022448"/>
    </source>
</evidence>
<dbReference type="STRING" id="1314777.A0A164XAD8"/>
<feature type="compositionally biased region" description="Low complexity" evidence="5">
    <location>
        <begin position="334"/>
        <end position="356"/>
    </location>
</feature>
<keyword evidence="2" id="KW-0813">Transport</keyword>
<feature type="region of interest" description="Disordered" evidence="5">
    <location>
        <begin position="143"/>
        <end position="376"/>
    </location>
</feature>
<dbReference type="InterPro" id="IPR028258">
    <property type="entry name" value="Sec3-PIP2_bind"/>
</dbReference>
<dbReference type="Pfam" id="PF15277">
    <property type="entry name" value="Sec3-PIP2_bind"/>
    <property type="match status" value="1"/>
</dbReference>
<comment type="similarity">
    <text evidence="1">Belongs to the SEC3 family.</text>
</comment>
<sequence length="1150" mass="127834">MTELMDIRQRINASLFSREASRGVPNGTYLSHVKIWEDDEQGGRKPRFIVLAQDGEGRGKIYKTKINTGGSFSIGKSWDLDGLRGVEVLSPAAFNITLNRTYRWDTENSKEQVHFVNTLIRTFRDLTRGAPLNVVGNIVEEPRLPAASPRSPAQNGSTIPGRGIGHSRTSSQASSTGTAMPSSPSTPSRRPLISPAPVPAQPSPRAPPTPSTAQSSYRPTSPAEFGPIGARMNMASPSPTPTSATGSPTLRARAANRPPPSSGLRNSESSSTLPSVVTSASSPRSAAPSSRFEDAYDTRSPQDTIRDEPQGRPSLDVPRSGSPAPRNGRKSPRTRTPSPSASGPSSQPSSVKRSSPLQTPRAQTRPPSPEYIPKPAEPIKKDANARVSFFDPANSASADRLLTRNESFPDNEFGFDGDGTAATLADVEDMLDGYEWTEMNYTRGRSAADQIEAMLHDELMALEKANIHSFIESDDRILHVLKYVDDALKDLDSMDQMVQSYKIHLNAVGDDISHIQSQNRGLQVQTQNQRALLGELNRLLETVDVDRNALMALKMEKLDIPEGIARLESAAAELYKALQASRDTDMAATMERLQEYRTHNTQFCQRLFDFLKIMFSVQADRVLNEKIGSKSTISLAQSLTLARHEIMEAYLGQYSGLMLYLKDMDEERYGKVCAVYFSTISELHSKQIKAMLMAYVSLIKKASDDEVSQNFSVATSSGIKPSAIRRAGTIVRSPLESRKDRDKDKVGDGELRGYEALGKVLEQIAPQIYHEEEFIADFLQINDAGLTFADYANLENYYRRQAARAAGLSATTSKLIRGAMDLIFGFLPNELKQWIDGALRRDSIQIVGMLACIERFVIDAEERGNNFLLRVLEKQHTRLKSLYDRHVDEQIKAVEDTKLTTKKRKGVAHFIKYFPIYVHRVEDQLIGSNSLEVRTSVDAAYEKIIHAMFEALQQMAKMDGEGEDKGQLNFHVILIENMHFFLTESDVQELVSMVPFNKRAERTYEENLDAYIKLVLRRPFAKLFDYFEGVERLLQTTAPSEVANSGSYNRSALKKVVKEFSSKDVKRHVDSLYKRIDKHFSETSSSTPGEEGGSIIPGSTFVGVWKACEEELLKNTSRFSSLISQCYPDSGVGLDYTSQDVEAAFKKHRV</sequence>
<protein>
    <recommendedName>
        <fullName evidence="6">Exocyst complex component Sec3 PIP2-binding N-terminal domain-containing protein</fullName>
    </recommendedName>
</protein>